<accession>A0A2P2NXN0</accession>
<organism evidence="2">
    <name type="scientific">Rhizophora mucronata</name>
    <name type="common">Asiatic mangrove</name>
    <dbReference type="NCBI Taxonomy" id="61149"/>
    <lineage>
        <taxon>Eukaryota</taxon>
        <taxon>Viridiplantae</taxon>
        <taxon>Streptophyta</taxon>
        <taxon>Embryophyta</taxon>
        <taxon>Tracheophyta</taxon>
        <taxon>Spermatophyta</taxon>
        <taxon>Magnoliopsida</taxon>
        <taxon>eudicotyledons</taxon>
        <taxon>Gunneridae</taxon>
        <taxon>Pentapetalae</taxon>
        <taxon>rosids</taxon>
        <taxon>fabids</taxon>
        <taxon>Malpighiales</taxon>
        <taxon>Rhizophoraceae</taxon>
        <taxon>Rhizophora</taxon>
    </lineage>
</organism>
<feature type="region of interest" description="Disordered" evidence="1">
    <location>
        <begin position="1"/>
        <end position="21"/>
    </location>
</feature>
<dbReference type="AlphaFoldDB" id="A0A2P2NXN0"/>
<sequence length="21" mass="2091">MASRGTQNSGLTPSALLVNSS</sequence>
<dbReference type="EMBL" id="GGEC01066657">
    <property type="protein sequence ID" value="MBX47141.1"/>
    <property type="molecule type" value="Transcribed_RNA"/>
</dbReference>
<proteinExistence type="predicted"/>
<evidence type="ECO:0000313" key="2">
    <source>
        <dbReference type="EMBL" id="MBX47141.1"/>
    </source>
</evidence>
<name>A0A2P2NXN0_RHIMU</name>
<evidence type="ECO:0000256" key="1">
    <source>
        <dbReference type="SAM" id="MobiDB-lite"/>
    </source>
</evidence>
<reference evidence="2" key="1">
    <citation type="submission" date="2018-02" db="EMBL/GenBank/DDBJ databases">
        <title>Rhizophora mucronata_Transcriptome.</title>
        <authorList>
            <person name="Meera S.P."/>
            <person name="Sreeshan A."/>
            <person name="Augustine A."/>
        </authorList>
    </citation>
    <scope>NUCLEOTIDE SEQUENCE</scope>
    <source>
        <tissue evidence="2">Leaf</tissue>
    </source>
</reference>
<protein>
    <submittedName>
        <fullName evidence="2">Uncharacterized protein</fullName>
    </submittedName>
</protein>